<dbReference type="AlphaFoldDB" id="A0A4Y9YM21"/>
<evidence type="ECO:0000313" key="2">
    <source>
        <dbReference type="Proteomes" id="UP000298327"/>
    </source>
</evidence>
<dbReference type="PANTHER" id="PTHR43591">
    <property type="entry name" value="METHYLTRANSFERASE"/>
    <property type="match status" value="1"/>
</dbReference>
<dbReference type="InterPro" id="IPR029063">
    <property type="entry name" value="SAM-dependent_MTases_sf"/>
</dbReference>
<dbReference type="EMBL" id="SEOQ01000408">
    <property type="protein sequence ID" value="TFY63616.1"/>
    <property type="molecule type" value="Genomic_DNA"/>
</dbReference>
<dbReference type="Gene3D" id="3.40.50.150">
    <property type="entry name" value="Vaccinia Virus protein VP39"/>
    <property type="match status" value="1"/>
</dbReference>
<sequence>MSVAIERPPSDLQPAGVRAGYAAAVRHLPSIAFALSSVYSLYMDWAAQQNVEVDCSRLDAMHNGITQFLDGKLTPAPLENPRRILELGAGSGAWAIQAAKQFPDAEVVASDFNPLPLRALPPNMRFERADVTQRMPFEPASFDVVHIRFVLCHIPDGHTLIPRIAELVAPGGWLLIDDCCMPISADGDCTNIRRCIEGYRAYMLANKQQPRLGDDLEGYLRALDGFQSLQVARTNFVLNSVSPDPVHQRLNEDLRESITRFFISPMSSAVHGFGVTPEAERGFVEELDTTDWKLSMSMVLSWARKLPAGTLD</sequence>
<dbReference type="SUPFAM" id="SSF53335">
    <property type="entry name" value="S-adenosyl-L-methionine-dependent methyltransferases"/>
    <property type="match status" value="1"/>
</dbReference>
<evidence type="ECO:0000313" key="1">
    <source>
        <dbReference type="EMBL" id="TFY63616.1"/>
    </source>
</evidence>
<organism evidence="1 2">
    <name type="scientific">Dentipellis fragilis</name>
    <dbReference type="NCBI Taxonomy" id="205917"/>
    <lineage>
        <taxon>Eukaryota</taxon>
        <taxon>Fungi</taxon>
        <taxon>Dikarya</taxon>
        <taxon>Basidiomycota</taxon>
        <taxon>Agaricomycotina</taxon>
        <taxon>Agaricomycetes</taxon>
        <taxon>Russulales</taxon>
        <taxon>Hericiaceae</taxon>
        <taxon>Dentipellis</taxon>
    </lineage>
</organism>
<keyword evidence="2" id="KW-1185">Reference proteome</keyword>
<protein>
    <recommendedName>
        <fullName evidence="3">Methyltransferase domain-containing protein</fullName>
    </recommendedName>
</protein>
<dbReference type="STRING" id="205917.A0A4Y9YM21"/>
<dbReference type="Pfam" id="PF13489">
    <property type="entry name" value="Methyltransf_23"/>
    <property type="match status" value="1"/>
</dbReference>
<accession>A0A4Y9YM21</accession>
<dbReference type="Proteomes" id="UP000298327">
    <property type="component" value="Unassembled WGS sequence"/>
</dbReference>
<evidence type="ECO:0008006" key="3">
    <source>
        <dbReference type="Google" id="ProtNLM"/>
    </source>
</evidence>
<reference evidence="1 2" key="1">
    <citation type="submission" date="2019-02" db="EMBL/GenBank/DDBJ databases">
        <title>Genome sequencing of the rare red list fungi Dentipellis fragilis.</title>
        <authorList>
            <person name="Buettner E."/>
            <person name="Kellner H."/>
        </authorList>
    </citation>
    <scope>NUCLEOTIDE SEQUENCE [LARGE SCALE GENOMIC DNA]</scope>
    <source>
        <strain evidence="1 2">DSM 105465</strain>
    </source>
</reference>
<dbReference type="PANTHER" id="PTHR43591:SF24">
    <property type="entry name" value="2-METHOXY-6-POLYPRENYL-1,4-BENZOQUINOL METHYLASE, MITOCHONDRIAL"/>
    <property type="match status" value="1"/>
</dbReference>
<comment type="caution">
    <text evidence="1">The sequence shown here is derived from an EMBL/GenBank/DDBJ whole genome shotgun (WGS) entry which is preliminary data.</text>
</comment>
<dbReference type="CDD" id="cd02440">
    <property type="entry name" value="AdoMet_MTases"/>
    <property type="match status" value="1"/>
</dbReference>
<name>A0A4Y9YM21_9AGAM</name>
<dbReference type="GO" id="GO:0008168">
    <property type="term" value="F:methyltransferase activity"/>
    <property type="evidence" value="ECO:0007669"/>
    <property type="project" value="TreeGrafter"/>
</dbReference>
<proteinExistence type="predicted"/>
<dbReference type="OrthoDB" id="506498at2759"/>
<gene>
    <name evidence="1" type="ORF">EVG20_g6251</name>
</gene>